<dbReference type="InterPro" id="IPR020831">
    <property type="entry name" value="GlycerAld/Erythrose_P_DH"/>
</dbReference>
<accession>A0AA37XMN0</accession>
<gene>
    <name evidence="4" type="ORF">GCM10025885_24660</name>
</gene>
<dbReference type="PANTHER" id="PTHR10836">
    <property type="entry name" value="GLYCERALDEHYDE 3-PHOSPHATE DEHYDROGENASE"/>
    <property type="match status" value="1"/>
</dbReference>
<evidence type="ECO:0000256" key="1">
    <source>
        <dbReference type="ARBA" id="ARBA00007406"/>
    </source>
</evidence>
<name>A0AA37XMN0_9ENTE</name>
<dbReference type="EMBL" id="BSUW01000003">
    <property type="protein sequence ID" value="GMA73417.1"/>
    <property type="molecule type" value="Genomic_DNA"/>
</dbReference>
<feature type="domain" description="Glyceraldehyde 3-phosphate dehydrogenase catalytic" evidence="3">
    <location>
        <begin position="54"/>
        <end position="91"/>
    </location>
</feature>
<dbReference type="AlphaFoldDB" id="A0AA37XMN0"/>
<evidence type="ECO:0000313" key="5">
    <source>
        <dbReference type="Proteomes" id="UP001157039"/>
    </source>
</evidence>
<dbReference type="InterPro" id="IPR020830">
    <property type="entry name" value="GlycerAld_3-P_DH_AS"/>
</dbReference>
<reference evidence="4 5" key="1">
    <citation type="journal article" date="2014" name="Int. J. Syst. Evol. Microbiol.">
        <title>Complete genome sequence of Corynebacterium casei LMG S-19264T (=DSM 44701T), isolated from a smear-ripened cheese.</title>
        <authorList>
            <consortium name="US DOE Joint Genome Institute (JGI-PGF)"/>
            <person name="Walter F."/>
            <person name="Albersmeier A."/>
            <person name="Kalinowski J."/>
            <person name="Ruckert C."/>
        </authorList>
    </citation>
    <scope>NUCLEOTIDE SEQUENCE [LARGE SCALE GENOMIC DNA]</scope>
    <source>
        <strain evidence="4 5">NBRC 114545</strain>
    </source>
</reference>
<protein>
    <recommendedName>
        <fullName evidence="3">Glyceraldehyde 3-phosphate dehydrogenase catalytic domain-containing protein</fullName>
    </recommendedName>
</protein>
<sequence>MTTPMKMRMKTKKVIISAPTKDEETKVVVFGVNQEILSPSDKIISAASCTTNGLALMTKILVDEFGIQRGLMSGSRAYTATQNMQDAPGDVKVVQVLKMLFLLRLALPTH</sequence>
<keyword evidence="2" id="KW-0560">Oxidoreductase</keyword>
<evidence type="ECO:0000259" key="3">
    <source>
        <dbReference type="Pfam" id="PF02800"/>
    </source>
</evidence>
<comment type="caution">
    <text evidence="4">The sequence shown here is derived from an EMBL/GenBank/DDBJ whole genome shotgun (WGS) entry which is preliminary data.</text>
</comment>
<dbReference type="Proteomes" id="UP001157039">
    <property type="component" value="Unassembled WGS sequence"/>
</dbReference>
<comment type="similarity">
    <text evidence="1">Belongs to the glyceraldehyde-3-phosphate dehydrogenase family.</text>
</comment>
<proteinExistence type="inferred from homology"/>
<organism evidence="4 5">
    <name type="scientific">Tetragenococcus osmophilus</name>
    <dbReference type="NCBI Taxonomy" id="526944"/>
    <lineage>
        <taxon>Bacteria</taxon>
        <taxon>Bacillati</taxon>
        <taxon>Bacillota</taxon>
        <taxon>Bacilli</taxon>
        <taxon>Lactobacillales</taxon>
        <taxon>Enterococcaceae</taxon>
        <taxon>Tetragenococcus</taxon>
    </lineage>
</organism>
<evidence type="ECO:0000256" key="2">
    <source>
        <dbReference type="ARBA" id="ARBA00023002"/>
    </source>
</evidence>
<evidence type="ECO:0000313" key="4">
    <source>
        <dbReference type="EMBL" id="GMA73417.1"/>
    </source>
</evidence>
<dbReference type="InterPro" id="IPR020829">
    <property type="entry name" value="GlycerAld_3-P_DH_cat"/>
</dbReference>
<dbReference type="PANTHER" id="PTHR10836:SF76">
    <property type="entry name" value="GLYCERALDEHYDE-3-PHOSPHATE DEHYDROGENASE-RELATED"/>
    <property type="match status" value="1"/>
</dbReference>
<dbReference type="PROSITE" id="PS00071">
    <property type="entry name" value="GAPDH"/>
    <property type="match status" value="1"/>
</dbReference>
<dbReference type="PRINTS" id="PR00078">
    <property type="entry name" value="G3PDHDRGNASE"/>
</dbReference>
<dbReference type="SUPFAM" id="SSF51735">
    <property type="entry name" value="NAD(P)-binding Rossmann-fold domains"/>
    <property type="match status" value="1"/>
</dbReference>
<dbReference type="Gene3D" id="3.40.50.720">
    <property type="entry name" value="NAD(P)-binding Rossmann-like Domain"/>
    <property type="match status" value="1"/>
</dbReference>
<dbReference type="InterPro" id="IPR036291">
    <property type="entry name" value="NAD(P)-bd_dom_sf"/>
</dbReference>
<dbReference type="Gene3D" id="3.30.360.10">
    <property type="entry name" value="Dihydrodipicolinate Reductase, domain 2"/>
    <property type="match status" value="1"/>
</dbReference>
<dbReference type="GO" id="GO:0016620">
    <property type="term" value="F:oxidoreductase activity, acting on the aldehyde or oxo group of donors, NAD or NADP as acceptor"/>
    <property type="evidence" value="ECO:0007669"/>
    <property type="project" value="InterPro"/>
</dbReference>
<dbReference type="Pfam" id="PF02800">
    <property type="entry name" value="Gp_dh_C"/>
    <property type="match status" value="1"/>
</dbReference>